<accession>A0ABM1SJT2</accession>
<evidence type="ECO:0000259" key="6">
    <source>
        <dbReference type="Pfam" id="PF00501"/>
    </source>
</evidence>
<dbReference type="Pfam" id="PF00501">
    <property type="entry name" value="AMP-binding"/>
    <property type="match status" value="1"/>
</dbReference>
<feature type="domain" description="AMP-dependent synthetase/ligase" evidence="6">
    <location>
        <begin position="130"/>
        <end position="232"/>
    </location>
</feature>
<feature type="non-terminal residue" evidence="9">
    <location>
        <position position="264"/>
    </location>
</feature>
<dbReference type="InterPro" id="IPR032387">
    <property type="entry name" value="ACAS_N"/>
</dbReference>
<evidence type="ECO:0000313" key="9">
    <source>
        <dbReference type="RefSeq" id="XP_022243888.1"/>
    </source>
</evidence>
<proteinExistence type="inferred from homology"/>
<comment type="similarity">
    <text evidence="1">Belongs to the ATP-dependent AMP-binding enzyme family.</text>
</comment>
<name>A0ABM1SJT2_LIMPO</name>
<dbReference type="EC" id="6.2.1.1" evidence="2"/>
<keyword evidence="8" id="KW-1185">Reference proteome</keyword>
<dbReference type="Gene3D" id="3.40.50.12780">
    <property type="entry name" value="N-terminal domain of ligase-like"/>
    <property type="match status" value="1"/>
</dbReference>
<organism evidence="8 9">
    <name type="scientific">Limulus polyphemus</name>
    <name type="common">Atlantic horseshoe crab</name>
    <dbReference type="NCBI Taxonomy" id="6850"/>
    <lineage>
        <taxon>Eukaryota</taxon>
        <taxon>Metazoa</taxon>
        <taxon>Ecdysozoa</taxon>
        <taxon>Arthropoda</taxon>
        <taxon>Chelicerata</taxon>
        <taxon>Merostomata</taxon>
        <taxon>Xiphosura</taxon>
        <taxon>Limulidae</taxon>
        <taxon>Limulus</taxon>
    </lineage>
</organism>
<evidence type="ECO:0000256" key="1">
    <source>
        <dbReference type="ARBA" id="ARBA00006432"/>
    </source>
</evidence>
<dbReference type="PANTHER" id="PTHR43347:SF3">
    <property type="entry name" value="ACYL-COA SYNTHETASE SHORT-CHAIN FAMILY MEMBER 3, MITOCHONDRIAL"/>
    <property type="match status" value="1"/>
</dbReference>
<comment type="catalytic activity">
    <reaction evidence="5">
        <text>butanoate + ATP + CoA = butanoyl-CoA + AMP + diphosphate</text>
        <dbReference type="Rhea" id="RHEA:46172"/>
        <dbReference type="ChEBI" id="CHEBI:17968"/>
        <dbReference type="ChEBI" id="CHEBI:30616"/>
        <dbReference type="ChEBI" id="CHEBI:33019"/>
        <dbReference type="ChEBI" id="CHEBI:57287"/>
        <dbReference type="ChEBI" id="CHEBI:57371"/>
        <dbReference type="ChEBI" id="CHEBI:456215"/>
    </reaction>
    <physiologicalReaction direction="left-to-right" evidence="5">
        <dbReference type="Rhea" id="RHEA:46173"/>
    </physiologicalReaction>
</comment>
<dbReference type="InterPro" id="IPR000873">
    <property type="entry name" value="AMP-dep_synth/lig_dom"/>
</dbReference>
<protein>
    <recommendedName>
        <fullName evidence="3">Acyl-CoA synthetase short-chain family member 3, mitochondrial</fullName>
        <ecNumber evidence="2">6.2.1.1</ecNumber>
    </recommendedName>
    <alternativeName>
        <fullName evidence="4">Acetate--CoA ligase 3</fullName>
    </alternativeName>
</protein>
<evidence type="ECO:0000256" key="2">
    <source>
        <dbReference type="ARBA" id="ARBA00013275"/>
    </source>
</evidence>
<evidence type="ECO:0000256" key="4">
    <source>
        <dbReference type="ARBA" id="ARBA00042755"/>
    </source>
</evidence>
<evidence type="ECO:0000259" key="7">
    <source>
        <dbReference type="Pfam" id="PF16177"/>
    </source>
</evidence>
<evidence type="ECO:0000256" key="5">
    <source>
        <dbReference type="ARBA" id="ARBA00047935"/>
    </source>
</evidence>
<reference evidence="9" key="1">
    <citation type="submission" date="2025-08" db="UniProtKB">
        <authorList>
            <consortium name="RefSeq"/>
        </authorList>
    </citation>
    <scope>IDENTIFICATION</scope>
    <source>
        <tissue evidence="9">Muscle</tissue>
    </source>
</reference>
<dbReference type="SUPFAM" id="SSF56801">
    <property type="entry name" value="Acetyl-CoA synthetase-like"/>
    <property type="match status" value="1"/>
</dbReference>
<dbReference type="Proteomes" id="UP000694941">
    <property type="component" value="Unplaced"/>
</dbReference>
<dbReference type="GeneID" id="106461311"/>
<evidence type="ECO:0000313" key="8">
    <source>
        <dbReference type="Proteomes" id="UP000694941"/>
    </source>
</evidence>
<dbReference type="RefSeq" id="XP_022243888.1">
    <property type="nucleotide sequence ID" value="XM_022388180.1"/>
</dbReference>
<dbReference type="InterPro" id="IPR042099">
    <property type="entry name" value="ANL_N_sf"/>
</dbReference>
<dbReference type="Pfam" id="PF16177">
    <property type="entry name" value="ACAS_N"/>
    <property type="match status" value="1"/>
</dbReference>
<gene>
    <name evidence="9" type="primary">LOC106461311</name>
</gene>
<feature type="domain" description="Acetyl-coenzyme A synthetase N-terminal" evidence="7">
    <location>
        <begin position="66"/>
        <end position="120"/>
    </location>
</feature>
<dbReference type="PANTHER" id="PTHR43347">
    <property type="entry name" value="ACYL-COA SYNTHETASE"/>
    <property type="match status" value="1"/>
</dbReference>
<sequence>MISNLTLSVLRPSSLFCFWSRSGQSKVFRLFAAGMTTWHSEMPRVDLRETADKSLSKGQPFYSQEYQQHFESARDDPESFWAEAAQEITWYKQWDTVLDNKNPPFAKWFPGGLLNVCHNAVDRHVDAGLGDRLAIIHDSPVTNTVRFITYRQLQDQVSSLAGTFAQWNIRRGDRVVIYMPMIPEAIIAMLACARIGAIHSVVFGGFAARELAIRMNHTEPKLVISASYGVEPNRLIEYKPILEEAIHLCEHKPEKCIIYNRPEM</sequence>
<evidence type="ECO:0000256" key="3">
    <source>
        <dbReference type="ARBA" id="ARBA00040004"/>
    </source>
</evidence>